<name>A0A7C3PGR8_9CYAN</name>
<organism evidence="3">
    <name type="scientific">Oscillatoriales cyanobacterium SpSt-418</name>
    <dbReference type="NCBI Taxonomy" id="2282169"/>
    <lineage>
        <taxon>Bacteria</taxon>
        <taxon>Bacillati</taxon>
        <taxon>Cyanobacteriota</taxon>
        <taxon>Cyanophyceae</taxon>
        <taxon>Oscillatoriophycideae</taxon>
        <taxon>Oscillatoriales</taxon>
    </lineage>
</organism>
<dbReference type="AlphaFoldDB" id="A0A7C3PGR8"/>
<dbReference type="EMBL" id="DSRU01000223">
    <property type="protein sequence ID" value="HFM99059.1"/>
    <property type="molecule type" value="Genomic_DNA"/>
</dbReference>
<gene>
    <name evidence="3" type="ORF">ENR64_15140</name>
</gene>
<dbReference type="CDD" id="cd03789">
    <property type="entry name" value="GT9_LPS_heptosyltransferase"/>
    <property type="match status" value="1"/>
</dbReference>
<dbReference type="Pfam" id="PF01075">
    <property type="entry name" value="Glyco_transf_9"/>
    <property type="match status" value="1"/>
</dbReference>
<dbReference type="PANTHER" id="PTHR30160:SF7">
    <property type="entry name" value="ADP-HEPTOSE--LPS HEPTOSYLTRANSFERASE 2"/>
    <property type="match status" value="1"/>
</dbReference>
<sequence>MRIVALIPGGVGEQVLFFPTLDGLKQAYPHAQIDVVVEPTAKAAYQVSKSVNNAIAFEFESRNSLADWGNLLGNIREREYEVAVFPGQNWTVSFLLWLAGIPTRIGYEGTPGANFFTHTVPRNTNQYGATAYYDLLKSLNFQAPCPALAVSIPVKDLDWADAERKRLGIGQAGYVLVYGSADATNNGKTYPVESWNGIIQDFQQKQPDLMLVVVKDEDNATLVDALVKLNPSLKVTQPDTTGKLAAIIGGANLMLCTDSAPMQLAVAVQTYTLALFGDNEPKKMLPESNRFIGIKSLSGKMADIAPQTVLEKVWGG</sequence>
<reference evidence="3" key="1">
    <citation type="journal article" date="2020" name="mSystems">
        <title>Genome- and Community-Level Interaction Insights into Carbon Utilization and Element Cycling Functions of Hydrothermarchaeota in Hydrothermal Sediment.</title>
        <authorList>
            <person name="Zhou Z."/>
            <person name="Liu Y."/>
            <person name="Xu W."/>
            <person name="Pan J."/>
            <person name="Luo Z.H."/>
            <person name="Li M."/>
        </authorList>
    </citation>
    <scope>NUCLEOTIDE SEQUENCE [LARGE SCALE GENOMIC DNA]</scope>
    <source>
        <strain evidence="3">SpSt-418</strain>
    </source>
</reference>
<dbReference type="GO" id="GO:0005829">
    <property type="term" value="C:cytosol"/>
    <property type="evidence" value="ECO:0007669"/>
    <property type="project" value="TreeGrafter"/>
</dbReference>
<evidence type="ECO:0000313" key="3">
    <source>
        <dbReference type="EMBL" id="HFM99059.1"/>
    </source>
</evidence>
<dbReference type="GO" id="GO:0009244">
    <property type="term" value="P:lipopolysaccharide core region biosynthetic process"/>
    <property type="evidence" value="ECO:0007669"/>
    <property type="project" value="TreeGrafter"/>
</dbReference>
<evidence type="ECO:0000256" key="2">
    <source>
        <dbReference type="ARBA" id="ARBA00022679"/>
    </source>
</evidence>
<dbReference type="InterPro" id="IPR002201">
    <property type="entry name" value="Glyco_trans_9"/>
</dbReference>
<dbReference type="PANTHER" id="PTHR30160">
    <property type="entry name" value="TETRAACYLDISACCHARIDE 4'-KINASE-RELATED"/>
    <property type="match status" value="1"/>
</dbReference>
<dbReference type="SUPFAM" id="SSF53756">
    <property type="entry name" value="UDP-Glycosyltransferase/glycogen phosphorylase"/>
    <property type="match status" value="1"/>
</dbReference>
<dbReference type="Gene3D" id="3.40.50.2000">
    <property type="entry name" value="Glycogen Phosphorylase B"/>
    <property type="match status" value="2"/>
</dbReference>
<dbReference type="GO" id="GO:0008713">
    <property type="term" value="F:ADP-heptose-lipopolysaccharide heptosyltransferase activity"/>
    <property type="evidence" value="ECO:0007669"/>
    <property type="project" value="TreeGrafter"/>
</dbReference>
<protein>
    <submittedName>
        <fullName evidence="3">Lipopolysaccharide heptosyltransferase family protein</fullName>
    </submittedName>
</protein>
<evidence type="ECO:0000256" key="1">
    <source>
        <dbReference type="ARBA" id="ARBA00022676"/>
    </source>
</evidence>
<accession>A0A7C3PGR8</accession>
<comment type="caution">
    <text evidence="3">The sequence shown here is derived from an EMBL/GenBank/DDBJ whole genome shotgun (WGS) entry which is preliminary data.</text>
</comment>
<keyword evidence="2 3" id="KW-0808">Transferase</keyword>
<dbReference type="InterPro" id="IPR051199">
    <property type="entry name" value="LPS_LOS_Heptosyltrfase"/>
</dbReference>
<proteinExistence type="predicted"/>
<keyword evidence="1" id="KW-0328">Glycosyltransferase</keyword>